<accession>A0AAE6EDJ1</accession>
<dbReference type="RefSeq" id="WP_080825464.1">
    <property type="nucleotide sequence ID" value="NZ_CP039888.1"/>
</dbReference>
<organism evidence="1 2">
    <name type="scientific">Agrobacterium tumefaciens</name>
    <dbReference type="NCBI Taxonomy" id="358"/>
    <lineage>
        <taxon>Bacteria</taxon>
        <taxon>Pseudomonadati</taxon>
        <taxon>Pseudomonadota</taxon>
        <taxon>Alphaproteobacteria</taxon>
        <taxon>Hyphomicrobiales</taxon>
        <taxon>Rhizobiaceae</taxon>
        <taxon>Rhizobium/Agrobacterium group</taxon>
        <taxon>Agrobacterium</taxon>
        <taxon>Agrobacterium tumefaciens complex</taxon>
    </lineage>
</organism>
<protein>
    <submittedName>
        <fullName evidence="1">Uncharacterized protein</fullName>
    </submittedName>
</protein>
<dbReference type="EMBL" id="CP039897">
    <property type="protein sequence ID" value="QCL78274.1"/>
    <property type="molecule type" value="Genomic_DNA"/>
</dbReference>
<gene>
    <name evidence="1" type="ORF">CFBP5877_03730</name>
</gene>
<dbReference type="AlphaFoldDB" id="A0AAE6EDJ1"/>
<name>A0AAE6EDJ1_AGRTU</name>
<dbReference type="Proteomes" id="UP000298579">
    <property type="component" value="Chromosome circular"/>
</dbReference>
<sequence>MFVKLINTDNKPVWVNFNNVAYFRDDGDKTAIVFSSPNDQRLVVYVPLSADELALLATD</sequence>
<reference evidence="1 2" key="1">
    <citation type="submission" date="2019-04" db="EMBL/GenBank/DDBJ databases">
        <title>Complete genome sequence of Agrobacterium tumefaciens CFBP5877.</title>
        <authorList>
            <person name="Huang Y.-Y."/>
            <person name="Chiang H.-Y."/>
            <person name="Chou L."/>
            <person name="Lai E.-M."/>
            <person name="Kuo C.-H."/>
        </authorList>
    </citation>
    <scope>NUCLEOTIDE SEQUENCE [LARGE SCALE GENOMIC DNA]</scope>
    <source>
        <strain evidence="1 2">CFBP5877</strain>
    </source>
</reference>
<proteinExistence type="predicted"/>
<evidence type="ECO:0000313" key="2">
    <source>
        <dbReference type="Proteomes" id="UP000298579"/>
    </source>
</evidence>
<evidence type="ECO:0000313" key="1">
    <source>
        <dbReference type="EMBL" id="QCL78274.1"/>
    </source>
</evidence>